<comment type="caution">
    <text evidence="1">The sequence shown here is derived from an EMBL/GenBank/DDBJ whole genome shotgun (WGS) entry which is preliminary data.</text>
</comment>
<accession>A0A4R6JJ48</accession>
<dbReference type="RefSeq" id="WP_133804417.1">
    <property type="nucleotide sequence ID" value="NZ_SNWQ01000022.1"/>
</dbReference>
<dbReference type="AlphaFoldDB" id="A0A4R6JJ48"/>
<dbReference type="Proteomes" id="UP000295388">
    <property type="component" value="Unassembled WGS sequence"/>
</dbReference>
<gene>
    <name evidence="1" type="ORF">EV643_12268</name>
</gene>
<reference evidence="1 2" key="1">
    <citation type="submission" date="2019-03" db="EMBL/GenBank/DDBJ databases">
        <title>Genomic Encyclopedia of Type Strains, Phase III (KMG-III): the genomes of soil and plant-associated and newly described type strains.</title>
        <authorList>
            <person name="Whitman W."/>
        </authorList>
    </citation>
    <scope>NUCLEOTIDE SEQUENCE [LARGE SCALE GENOMIC DNA]</scope>
    <source>
        <strain evidence="1 2">VKM Ac-2527</strain>
    </source>
</reference>
<sequence>MTRLFLAGDGERAVWVVALIDEEIWTYVANTGMFHKNQAMRDDFFVGSDFTYTEIGVREAARAIADGVGLLDEEKSTVPLRTWRADSSPLPPETVFASATADLD</sequence>
<protein>
    <submittedName>
        <fullName evidence="1">Uncharacterized protein</fullName>
    </submittedName>
</protein>
<organism evidence="1 2">
    <name type="scientific">Kribbella caucasensis</name>
    <dbReference type="NCBI Taxonomy" id="2512215"/>
    <lineage>
        <taxon>Bacteria</taxon>
        <taxon>Bacillati</taxon>
        <taxon>Actinomycetota</taxon>
        <taxon>Actinomycetes</taxon>
        <taxon>Propionibacteriales</taxon>
        <taxon>Kribbellaceae</taxon>
        <taxon>Kribbella</taxon>
    </lineage>
</organism>
<evidence type="ECO:0000313" key="2">
    <source>
        <dbReference type="Proteomes" id="UP000295388"/>
    </source>
</evidence>
<name>A0A4R6JJ48_9ACTN</name>
<dbReference type="EMBL" id="SNWQ01000022">
    <property type="protein sequence ID" value="TDO35657.1"/>
    <property type="molecule type" value="Genomic_DNA"/>
</dbReference>
<evidence type="ECO:0000313" key="1">
    <source>
        <dbReference type="EMBL" id="TDO35657.1"/>
    </source>
</evidence>
<dbReference type="OrthoDB" id="3828889at2"/>
<keyword evidence="2" id="KW-1185">Reference proteome</keyword>
<proteinExistence type="predicted"/>